<feature type="non-terminal residue" evidence="1">
    <location>
        <position position="1"/>
    </location>
</feature>
<keyword evidence="2" id="KW-1185">Reference proteome</keyword>
<sequence>LRRSGAKGGGSRSLFKIAMNKFSKPFRALGKTRRKEVEDTQFHELKWKNDHGNLRVFSADCEKLVHTRNPQPDPCPPCSTVLSSKAFKNTLNKRTKDSKNAIYTNKRYKDQVIGEIYARTIGLQDIIEEPNTPCIRYAQGALEGKYDNTVFNGLVEAMVTKVEREERGVGMQNFKYAPAYDEFCNVLRISSPAAYRAFQEQLPGRSERSFR</sequence>
<dbReference type="Proteomes" id="UP001215598">
    <property type="component" value="Unassembled WGS sequence"/>
</dbReference>
<reference evidence="1" key="1">
    <citation type="submission" date="2023-03" db="EMBL/GenBank/DDBJ databases">
        <title>Massive genome expansion in bonnet fungi (Mycena s.s.) driven by repeated elements and novel gene families across ecological guilds.</title>
        <authorList>
            <consortium name="Lawrence Berkeley National Laboratory"/>
            <person name="Harder C.B."/>
            <person name="Miyauchi S."/>
            <person name="Viragh M."/>
            <person name="Kuo A."/>
            <person name="Thoen E."/>
            <person name="Andreopoulos B."/>
            <person name="Lu D."/>
            <person name="Skrede I."/>
            <person name="Drula E."/>
            <person name="Henrissat B."/>
            <person name="Morin E."/>
            <person name="Kohler A."/>
            <person name="Barry K."/>
            <person name="LaButti K."/>
            <person name="Morin E."/>
            <person name="Salamov A."/>
            <person name="Lipzen A."/>
            <person name="Mereny Z."/>
            <person name="Hegedus B."/>
            <person name="Baldrian P."/>
            <person name="Stursova M."/>
            <person name="Weitz H."/>
            <person name="Taylor A."/>
            <person name="Grigoriev I.V."/>
            <person name="Nagy L.G."/>
            <person name="Martin F."/>
            <person name="Kauserud H."/>
        </authorList>
    </citation>
    <scope>NUCLEOTIDE SEQUENCE</scope>
    <source>
        <strain evidence="1">CBHHK182m</strain>
    </source>
</reference>
<comment type="caution">
    <text evidence="1">The sequence shown here is derived from an EMBL/GenBank/DDBJ whole genome shotgun (WGS) entry which is preliminary data.</text>
</comment>
<protein>
    <submittedName>
        <fullName evidence="1">Uncharacterized protein</fullName>
    </submittedName>
</protein>
<evidence type="ECO:0000313" key="2">
    <source>
        <dbReference type="Proteomes" id="UP001215598"/>
    </source>
</evidence>
<dbReference type="EMBL" id="JARKIB010000531">
    <property type="protein sequence ID" value="KAJ7701597.1"/>
    <property type="molecule type" value="Genomic_DNA"/>
</dbReference>
<proteinExistence type="predicted"/>
<gene>
    <name evidence="1" type="ORF">B0H16DRAFT_1348123</name>
</gene>
<dbReference type="AlphaFoldDB" id="A0AAD7DZ41"/>
<accession>A0AAD7DZ41</accession>
<name>A0AAD7DZ41_9AGAR</name>
<evidence type="ECO:0000313" key="1">
    <source>
        <dbReference type="EMBL" id="KAJ7701597.1"/>
    </source>
</evidence>
<organism evidence="1 2">
    <name type="scientific">Mycena metata</name>
    <dbReference type="NCBI Taxonomy" id="1033252"/>
    <lineage>
        <taxon>Eukaryota</taxon>
        <taxon>Fungi</taxon>
        <taxon>Dikarya</taxon>
        <taxon>Basidiomycota</taxon>
        <taxon>Agaricomycotina</taxon>
        <taxon>Agaricomycetes</taxon>
        <taxon>Agaricomycetidae</taxon>
        <taxon>Agaricales</taxon>
        <taxon>Marasmiineae</taxon>
        <taxon>Mycenaceae</taxon>
        <taxon>Mycena</taxon>
    </lineage>
</organism>